<gene>
    <name evidence="5" type="ORF">SAMN02746019_00021310</name>
</gene>
<dbReference type="InterPro" id="IPR036388">
    <property type="entry name" value="WH-like_DNA-bd_sf"/>
</dbReference>
<dbReference type="InterPro" id="IPR011991">
    <property type="entry name" value="ArsR-like_HTH"/>
</dbReference>
<keyword evidence="6" id="KW-1185">Reference proteome</keyword>
<dbReference type="Pfam" id="PF08220">
    <property type="entry name" value="HTH_DeoR"/>
    <property type="match status" value="1"/>
</dbReference>
<dbReference type="EMBL" id="FYEK01000003">
    <property type="protein sequence ID" value="SNB51244.1"/>
    <property type="molecule type" value="Genomic_DNA"/>
</dbReference>
<keyword evidence="2" id="KW-0238">DNA-binding</keyword>
<name>A0A212PW60_9CHLR</name>
<dbReference type="InterPro" id="IPR036390">
    <property type="entry name" value="WH_DNA-bd_sf"/>
</dbReference>
<dbReference type="InterPro" id="IPR050313">
    <property type="entry name" value="Carb_Metab_HTH_regulators"/>
</dbReference>
<dbReference type="PANTHER" id="PTHR30363">
    <property type="entry name" value="HTH-TYPE TRANSCRIPTIONAL REGULATOR SRLR-RELATED"/>
    <property type="match status" value="1"/>
</dbReference>
<keyword evidence="3" id="KW-0804">Transcription</keyword>
<evidence type="ECO:0000313" key="6">
    <source>
        <dbReference type="Proteomes" id="UP000197025"/>
    </source>
</evidence>
<accession>A0A212PW60</accession>
<dbReference type="InterPro" id="IPR037171">
    <property type="entry name" value="NagB/RpiA_transferase-like"/>
</dbReference>
<dbReference type="PRINTS" id="PR00037">
    <property type="entry name" value="HTHLACR"/>
</dbReference>
<dbReference type="PROSITE" id="PS00894">
    <property type="entry name" value="HTH_DEOR_1"/>
    <property type="match status" value="1"/>
</dbReference>
<evidence type="ECO:0000256" key="2">
    <source>
        <dbReference type="ARBA" id="ARBA00023125"/>
    </source>
</evidence>
<dbReference type="AlphaFoldDB" id="A0A212PW60"/>
<dbReference type="OrthoDB" id="9797223at2"/>
<evidence type="ECO:0000259" key="4">
    <source>
        <dbReference type="PROSITE" id="PS51000"/>
    </source>
</evidence>
<evidence type="ECO:0000313" key="5">
    <source>
        <dbReference type="EMBL" id="SNB51244.1"/>
    </source>
</evidence>
<dbReference type="RefSeq" id="WP_088569927.1">
    <property type="nucleotide sequence ID" value="NZ_FYEK01000003.1"/>
</dbReference>
<reference evidence="6" key="1">
    <citation type="submission" date="2017-06" db="EMBL/GenBank/DDBJ databases">
        <authorList>
            <person name="Varghese N."/>
            <person name="Submissions S."/>
        </authorList>
    </citation>
    <scope>NUCLEOTIDE SEQUENCE [LARGE SCALE GENOMIC DNA]</scope>
    <source>
        <strain evidence="6">JAD2</strain>
    </source>
</reference>
<dbReference type="CDD" id="cd00090">
    <property type="entry name" value="HTH_ARSR"/>
    <property type="match status" value="1"/>
</dbReference>
<organism evidence="5 6">
    <name type="scientific">Thermoflexus hugenholtzii JAD2</name>
    <dbReference type="NCBI Taxonomy" id="877466"/>
    <lineage>
        <taxon>Bacteria</taxon>
        <taxon>Bacillati</taxon>
        <taxon>Chloroflexota</taxon>
        <taxon>Thermoflexia</taxon>
        <taxon>Thermoflexales</taxon>
        <taxon>Thermoflexaceae</taxon>
        <taxon>Thermoflexus</taxon>
    </lineage>
</organism>
<dbReference type="SMART" id="SM00420">
    <property type="entry name" value="HTH_DEOR"/>
    <property type="match status" value="1"/>
</dbReference>
<dbReference type="GO" id="GO:0003700">
    <property type="term" value="F:DNA-binding transcription factor activity"/>
    <property type="evidence" value="ECO:0007669"/>
    <property type="project" value="InterPro"/>
</dbReference>
<dbReference type="Proteomes" id="UP000197025">
    <property type="component" value="Unassembled WGS sequence"/>
</dbReference>
<dbReference type="InterPro" id="IPR014036">
    <property type="entry name" value="DeoR-like_C"/>
</dbReference>
<keyword evidence="1" id="KW-0805">Transcription regulation</keyword>
<sequence>MWAARREQILQILSERSFATAEELAQLTGASLPTIRRDLQAMAEEGLIVRTRGGASLGTPGIGHEIPYLTRARVQLPEKRAIARAALEFIREGDVIALDVGSTTFELARLLRPRRNLTVFTASVPIAQLLANTEVVVFLLGGQLRKKELSIVGPLALRMAAQFYYDRFFMGVAGLHPEAGCTDFSLDDVEVKKVFLERAREIIVLADHTKLGHISFTAICPVQRVHQVITDAGADPQVVDRLRELGVEVRVVPVTEDRAAGRRGRMAHRH</sequence>
<dbReference type="GO" id="GO:0003677">
    <property type="term" value="F:DNA binding"/>
    <property type="evidence" value="ECO:0007669"/>
    <property type="project" value="UniProtKB-KW"/>
</dbReference>
<proteinExistence type="predicted"/>
<dbReference type="Gene3D" id="1.10.10.10">
    <property type="entry name" value="Winged helix-like DNA-binding domain superfamily/Winged helix DNA-binding domain"/>
    <property type="match status" value="1"/>
</dbReference>
<dbReference type="SMART" id="SM01134">
    <property type="entry name" value="DeoRC"/>
    <property type="match status" value="1"/>
</dbReference>
<dbReference type="PROSITE" id="PS51000">
    <property type="entry name" value="HTH_DEOR_2"/>
    <property type="match status" value="1"/>
</dbReference>
<dbReference type="PANTHER" id="PTHR30363:SF44">
    <property type="entry name" value="AGA OPERON TRANSCRIPTIONAL REPRESSOR-RELATED"/>
    <property type="match status" value="1"/>
</dbReference>
<dbReference type="InParanoid" id="A0A212PW60"/>
<dbReference type="Pfam" id="PF00455">
    <property type="entry name" value="DeoRC"/>
    <property type="match status" value="1"/>
</dbReference>
<dbReference type="InterPro" id="IPR001034">
    <property type="entry name" value="DeoR_HTH"/>
</dbReference>
<dbReference type="InterPro" id="IPR018356">
    <property type="entry name" value="Tscrpt_reg_HTH_DeoR_CS"/>
</dbReference>
<evidence type="ECO:0000256" key="3">
    <source>
        <dbReference type="ARBA" id="ARBA00023163"/>
    </source>
</evidence>
<evidence type="ECO:0000256" key="1">
    <source>
        <dbReference type="ARBA" id="ARBA00023015"/>
    </source>
</evidence>
<dbReference type="SUPFAM" id="SSF46785">
    <property type="entry name" value="Winged helix' DNA-binding domain"/>
    <property type="match status" value="1"/>
</dbReference>
<dbReference type="Gene3D" id="3.40.50.1360">
    <property type="match status" value="1"/>
</dbReference>
<feature type="domain" description="HTH deoR-type" evidence="4">
    <location>
        <begin position="2"/>
        <end position="57"/>
    </location>
</feature>
<protein>
    <submittedName>
        <fullName evidence="5">Transcriptional regulator, DeoR family</fullName>
    </submittedName>
</protein>
<dbReference type="SUPFAM" id="SSF100950">
    <property type="entry name" value="NagB/RpiA/CoA transferase-like"/>
    <property type="match status" value="1"/>
</dbReference>